<dbReference type="EMBL" id="CM056743">
    <property type="protein sequence ID" value="KAJ8669709.1"/>
    <property type="molecule type" value="Genomic_DNA"/>
</dbReference>
<reference evidence="1" key="1">
    <citation type="submission" date="2023-04" db="EMBL/GenBank/DDBJ databases">
        <title>A chromosome-level genome assembly of the parasitoid wasp Eretmocerus hayati.</title>
        <authorList>
            <person name="Zhong Y."/>
            <person name="Liu S."/>
            <person name="Liu Y."/>
        </authorList>
    </citation>
    <scope>NUCLEOTIDE SEQUENCE</scope>
    <source>
        <strain evidence="1">ZJU_SS_LIU_2023</strain>
    </source>
</reference>
<keyword evidence="2" id="KW-1185">Reference proteome</keyword>
<dbReference type="Proteomes" id="UP001239111">
    <property type="component" value="Chromosome 3"/>
</dbReference>
<gene>
    <name evidence="1" type="ORF">QAD02_000968</name>
</gene>
<evidence type="ECO:0000313" key="2">
    <source>
        <dbReference type="Proteomes" id="UP001239111"/>
    </source>
</evidence>
<name>A0ACC2NH90_9HYME</name>
<comment type="caution">
    <text evidence="1">The sequence shown here is derived from an EMBL/GenBank/DDBJ whole genome shotgun (WGS) entry which is preliminary data.</text>
</comment>
<protein>
    <submittedName>
        <fullName evidence="1">Uncharacterized protein</fullName>
    </submittedName>
</protein>
<organism evidence="1 2">
    <name type="scientific">Eretmocerus hayati</name>
    <dbReference type="NCBI Taxonomy" id="131215"/>
    <lineage>
        <taxon>Eukaryota</taxon>
        <taxon>Metazoa</taxon>
        <taxon>Ecdysozoa</taxon>
        <taxon>Arthropoda</taxon>
        <taxon>Hexapoda</taxon>
        <taxon>Insecta</taxon>
        <taxon>Pterygota</taxon>
        <taxon>Neoptera</taxon>
        <taxon>Endopterygota</taxon>
        <taxon>Hymenoptera</taxon>
        <taxon>Apocrita</taxon>
        <taxon>Proctotrupomorpha</taxon>
        <taxon>Chalcidoidea</taxon>
        <taxon>Aphelinidae</taxon>
        <taxon>Aphelininae</taxon>
        <taxon>Eretmocerus</taxon>
    </lineage>
</organism>
<evidence type="ECO:0000313" key="1">
    <source>
        <dbReference type="EMBL" id="KAJ8669709.1"/>
    </source>
</evidence>
<sequence length="719" mass="80831">MDAPLILQEDALGQQHNEFQGDSSSGLPSKLNITDTPSTETDRSVRARKTVERFQSPAGTARSPQVVKLPSDQGKISLKLPGKGKSMKKIGPAFAPWMKYRVKAHPCTKCGKTFNDGPNLLRHIRMSHTKCQECSICKLNFRNKMKFIHHMRKHQLNSRAQDKSVTENVPNGFEAESNDDSQNGMVSIDIQPKKPDNTGDYECIGCGKCYMTREALLAHIEEAHGNARTSNNKHQCPECGAIFEFKSQLVDHMILHSNYTCPECGVDYRRQAALLKHIEIVHSKKTMFQCSKCDQKFESKRALRLHSSVHLKKHECTDCNVIFEDEKSLQDHKITEHNFVENDSLLCSDCGMTFETEKMLSEHMMTHVTVDGYELCTICGKSVESSFMRYHKRNHARSVECEVCGASFYFRHSLTKHMKIHKDGSYVPESIPRAATRTVPESIPRAATRAIPESIPQAITRSVPKSIPQAITRSVPKSIPHAVTESVPDYLGPSSFNCAVCGEGITKKVDFEIHLRTHEQGHECHICKKPFRSRAGLSGHMRTHSGQPNLTHQCIICKKAFITLAELGAHTRTHSSRIKQRCNVCGKSYKFGESLRFHMELAHKEVQNQSNGLEESSSESHLEGPKEPHPAVESQELADSGNDLQIQILESYSLEGHADASSYYPQPQEDGGAGQAHMSTNQTDQQQKSESTFNYILKQFLCNFCFEKYSSKFLLFSSS</sequence>
<proteinExistence type="predicted"/>
<accession>A0ACC2NH90</accession>